<dbReference type="EMBL" id="SMYL01000011">
    <property type="protein sequence ID" value="TDK62571.1"/>
    <property type="molecule type" value="Genomic_DNA"/>
</dbReference>
<evidence type="ECO:0000256" key="1">
    <source>
        <dbReference type="SAM" id="MobiDB-lite"/>
    </source>
</evidence>
<dbReference type="Proteomes" id="UP000294829">
    <property type="component" value="Unassembled WGS sequence"/>
</dbReference>
<dbReference type="Pfam" id="PF11306">
    <property type="entry name" value="DUF3108"/>
    <property type="match status" value="1"/>
</dbReference>
<feature type="region of interest" description="Disordered" evidence="1">
    <location>
        <begin position="35"/>
        <end position="101"/>
    </location>
</feature>
<dbReference type="OrthoDB" id="8526020at2"/>
<name>A0A4R5VU92_9BURK</name>
<dbReference type="AlphaFoldDB" id="A0A4R5VU92"/>
<evidence type="ECO:0000313" key="2">
    <source>
        <dbReference type="EMBL" id="TDK62571.1"/>
    </source>
</evidence>
<feature type="compositionally biased region" description="Polar residues" evidence="1">
    <location>
        <begin position="70"/>
        <end position="85"/>
    </location>
</feature>
<dbReference type="InterPro" id="IPR021457">
    <property type="entry name" value="DUF3108"/>
</dbReference>
<feature type="compositionally biased region" description="Low complexity" evidence="1">
    <location>
        <begin position="35"/>
        <end position="50"/>
    </location>
</feature>
<organism evidence="2 3">
    <name type="scientific">Sapientia aquatica</name>
    <dbReference type="NCBI Taxonomy" id="1549640"/>
    <lineage>
        <taxon>Bacteria</taxon>
        <taxon>Pseudomonadati</taxon>
        <taxon>Pseudomonadota</taxon>
        <taxon>Betaproteobacteria</taxon>
        <taxon>Burkholderiales</taxon>
        <taxon>Oxalobacteraceae</taxon>
        <taxon>Sapientia</taxon>
    </lineage>
</organism>
<accession>A0A4R5VU92</accession>
<gene>
    <name evidence="2" type="ORF">E2I14_16325</name>
</gene>
<sequence length="335" mass="36347">MLLNLISVNRPILPAPNIIVPIQFHAATPSKFVAAKKSPSKAAPIKKSQPLPQKPTEPVVTAQPSPSPEPATSNEPTQIRSTASTPAVEASTPTIAAPSIATQTEAPPALKTLPPPPASYLLDVVRTEVNVANPYYGAGEIRWEHDDSNYKMHIEVGVNLLFTTVRLYSMDSEGSLADTGVKPRTTTESRRGRSATATHFNYDSNTISFSATSAVLPMTDGAQDKATVLMQLTSIGNADPAQFSKGKEITIQVAEEKEANPYQFIVIDQETIETKLGRIEAWHVVRPPRPGVYSSRLDIWFAPSYNWLPVQIRNTESNGAITTQTIRKIIAGLKS</sequence>
<keyword evidence="3" id="KW-1185">Reference proteome</keyword>
<evidence type="ECO:0000313" key="3">
    <source>
        <dbReference type="Proteomes" id="UP000294829"/>
    </source>
</evidence>
<proteinExistence type="predicted"/>
<reference evidence="2 3" key="1">
    <citation type="submission" date="2019-03" db="EMBL/GenBank/DDBJ databases">
        <title>Sapientia aquatica gen. nov., sp. nov., isolated from a crater lake.</title>
        <authorList>
            <person name="Felfoldi T."/>
            <person name="Szabo A."/>
            <person name="Toth E."/>
            <person name="Schumann P."/>
            <person name="Keki Z."/>
            <person name="Marialigeti K."/>
            <person name="Mathe I."/>
        </authorList>
    </citation>
    <scope>NUCLEOTIDE SEQUENCE [LARGE SCALE GENOMIC DNA]</scope>
    <source>
        <strain evidence="2 3">SA-152</strain>
    </source>
</reference>
<dbReference type="RefSeq" id="WP_133330501.1">
    <property type="nucleotide sequence ID" value="NZ_SMYL01000011.1"/>
</dbReference>
<feature type="region of interest" description="Disordered" evidence="1">
    <location>
        <begin position="174"/>
        <end position="194"/>
    </location>
</feature>
<protein>
    <submittedName>
        <fullName evidence="2">DUF3108 domain-containing protein</fullName>
    </submittedName>
</protein>
<comment type="caution">
    <text evidence="2">The sequence shown here is derived from an EMBL/GenBank/DDBJ whole genome shotgun (WGS) entry which is preliminary data.</text>
</comment>